<evidence type="ECO:0000259" key="2">
    <source>
        <dbReference type="PROSITE" id="PS51295"/>
    </source>
</evidence>
<dbReference type="AlphaFoldDB" id="A0A381NR56"/>
<dbReference type="SMART" id="SM01103">
    <property type="entry name" value="CRS1_YhbY"/>
    <property type="match status" value="1"/>
</dbReference>
<name>A0A381NR56_9ZZZZ</name>
<dbReference type="PANTHER" id="PTHR40065:SF3">
    <property type="entry name" value="RNA-BINDING PROTEIN YHBY"/>
    <property type="match status" value="1"/>
</dbReference>
<accession>A0A381NR56</accession>
<dbReference type="EMBL" id="UINC01000541">
    <property type="protein sequence ID" value="SUZ57076.1"/>
    <property type="molecule type" value="Genomic_DNA"/>
</dbReference>
<dbReference type="Gene3D" id="3.30.110.60">
    <property type="entry name" value="YhbY-like"/>
    <property type="match status" value="1"/>
</dbReference>
<feature type="domain" description="CRM" evidence="2">
    <location>
        <begin position="2"/>
        <end position="99"/>
    </location>
</feature>
<gene>
    <name evidence="3" type="ORF">METZ01_LOCUS9930</name>
</gene>
<dbReference type="SUPFAM" id="SSF75471">
    <property type="entry name" value="YhbY-like"/>
    <property type="match status" value="1"/>
</dbReference>
<evidence type="ECO:0000256" key="1">
    <source>
        <dbReference type="ARBA" id="ARBA00022884"/>
    </source>
</evidence>
<dbReference type="InterPro" id="IPR051925">
    <property type="entry name" value="RNA-binding_domain"/>
</dbReference>
<dbReference type="PANTHER" id="PTHR40065">
    <property type="entry name" value="RNA-BINDING PROTEIN YHBY"/>
    <property type="match status" value="1"/>
</dbReference>
<dbReference type="Pfam" id="PF01985">
    <property type="entry name" value="CRS1_YhbY"/>
    <property type="match status" value="1"/>
</dbReference>
<keyword evidence="1" id="KW-0694">RNA-binding</keyword>
<dbReference type="PROSITE" id="PS51295">
    <property type="entry name" value="CRM"/>
    <property type="match status" value="1"/>
</dbReference>
<sequence>MIQLTSKQRAYLRSLANRLKPVVHVGTEGVSEELLTSASEAFNKRELIKVRAQEGAPGPIKNIANDIASRLSGVHVIQTIGHIAVLYRAHPEDPQIQLSKLNQG</sequence>
<proteinExistence type="predicted"/>
<dbReference type="InterPro" id="IPR035920">
    <property type="entry name" value="YhbY-like_sf"/>
</dbReference>
<reference evidence="3" key="1">
    <citation type="submission" date="2018-05" db="EMBL/GenBank/DDBJ databases">
        <authorList>
            <person name="Lanie J.A."/>
            <person name="Ng W.-L."/>
            <person name="Kazmierczak K.M."/>
            <person name="Andrzejewski T.M."/>
            <person name="Davidsen T.M."/>
            <person name="Wayne K.J."/>
            <person name="Tettelin H."/>
            <person name="Glass J.I."/>
            <person name="Rusch D."/>
            <person name="Podicherti R."/>
            <person name="Tsui H.-C.T."/>
            <person name="Winkler M.E."/>
        </authorList>
    </citation>
    <scope>NUCLEOTIDE SEQUENCE</scope>
</reference>
<evidence type="ECO:0000313" key="3">
    <source>
        <dbReference type="EMBL" id="SUZ57076.1"/>
    </source>
</evidence>
<dbReference type="GO" id="GO:0003723">
    <property type="term" value="F:RNA binding"/>
    <property type="evidence" value="ECO:0007669"/>
    <property type="project" value="UniProtKB-KW"/>
</dbReference>
<organism evidence="3">
    <name type="scientific">marine metagenome</name>
    <dbReference type="NCBI Taxonomy" id="408172"/>
    <lineage>
        <taxon>unclassified sequences</taxon>
        <taxon>metagenomes</taxon>
        <taxon>ecological metagenomes</taxon>
    </lineage>
</organism>
<protein>
    <recommendedName>
        <fullName evidence="2">CRM domain-containing protein</fullName>
    </recommendedName>
</protein>
<dbReference type="InterPro" id="IPR001890">
    <property type="entry name" value="RNA-binding_CRM"/>
</dbReference>